<gene>
    <name evidence="1" type="ORF">DES31_1676</name>
</gene>
<dbReference type="InterPro" id="IPR010393">
    <property type="entry name" value="DUF991_YecM-like"/>
</dbReference>
<dbReference type="Pfam" id="PF06185">
    <property type="entry name" value="YecM"/>
    <property type="match status" value="1"/>
</dbReference>
<evidence type="ECO:0000313" key="1">
    <source>
        <dbReference type="EMBL" id="RKR71097.1"/>
    </source>
</evidence>
<sequence length="211" mass="24354">MILKNPTKSLDFAKFFTKMTACFGELTKFEQQIQEIATLANVSLQDYQIDHLSVRMNHIDTAQAWYNMLLESAEILNESMINGRPIVLFKLEQPISFCNQSISIIELPFPKGKIYPQEGWEHIELVVPFQPNETIEQWIERVLSTFKLEDHPLLTFKMSQPKAIGEELPNPSIALTLNDKTNHNNCCLKFHPYDINTIIKSEIFPNTILSE</sequence>
<dbReference type="SUPFAM" id="SSF54593">
    <property type="entry name" value="Glyoxalase/Bleomycin resistance protein/Dihydroxybiphenyl dioxygenase"/>
    <property type="match status" value="1"/>
</dbReference>
<name>A0A420XF55_9PAST</name>
<reference evidence="1 2" key="1">
    <citation type="submission" date="2018-10" db="EMBL/GenBank/DDBJ databases">
        <title>Genomic Encyclopedia of Type Strains, Phase IV (KMG-IV): sequencing the most valuable type-strain genomes for metagenomic binning, comparative biology and taxonomic classification.</title>
        <authorList>
            <person name="Goeker M."/>
        </authorList>
    </citation>
    <scope>NUCLEOTIDE SEQUENCE [LARGE SCALE GENOMIC DNA]</scope>
    <source>
        <strain evidence="1 2">DSM 23800</strain>
    </source>
</reference>
<dbReference type="GO" id="GO:0005829">
    <property type="term" value="C:cytosol"/>
    <property type="evidence" value="ECO:0007669"/>
    <property type="project" value="TreeGrafter"/>
</dbReference>
<proteinExistence type="predicted"/>
<protein>
    <recommendedName>
        <fullName evidence="3">VOC family protein</fullName>
    </recommendedName>
</protein>
<dbReference type="NCBIfam" id="NF008680">
    <property type="entry name" value="PRK11700.1-3"/>
    <property type="match status" value="1"/>
</dbReference>
<dbReference type="AlphaFoldDB" id="A0A420XF55"/>
<comment type="caution">
    <text evidence="1">The sequence shown here is derived from an EMBL/GenBank/DDBJ whole genome shotgun (WGS) entry which is preliminary data.</text>
</comment>
<dbReference type="OrthoDB" id="5689462at2"/>
<dbReference type="InterPro" id="IPR029068">
    <property type="entry name" value="Glyas_Bleomycin-R_OHBP_Dase"/>
</dbReference>
<accession>A0A420XF55</accession>
<dbReference type="PANTHER" id="PTHR37519:SF1">
    <property type="entry name" value="DIHYDROXYBIPHENYL DIOXYGENASE DOMAIN-CONTAINING PROTEIN"/>
    <property type="match status" value="1"/>
</dbReference>
<dbReference type="EMBL" id="RBJC01000009">
    <property type="protein sequence ID" value="RKR71097.1"/>
    <property type="molecule type" value="Genomic_DNA"/>
</dbReference>
<evidence type="ECO:0008006" key="3">
    <source>
        <dbReference type="Google" id="ProtNLM"/>
    </source>
</evidence>
<dbReference type="Proteomes" id="UP000280099">
    <property type="component" value="Unassembled WGS sequence"/>
</dbReference>
<dbReference type="Gene3D" id="3.10.180.10">
    <property type="entry name" value="2,3-Dihydroxybiphenyl 1,2-Dioxygenase, domain 1"/>
    <property type="match status" value="1"/>
</dbReference>
<dbReference type="PANTHER" id="PTHR37519">
    <property type="match status" value="1"/>
</dbReference>
<keyword evidence="2" id="KW-1185">Reference proteome</keyword>
<evidence type="ECO:0000313" key="2">
    <source>
        <dbReference type="Proteomes" id="UP000280099"/>
    </source>
</evidence>
<organism evidence="1 2">
    <name type="scientific">Otariodibacter oris</name>
    <dbReference type="NCBI Taxonomy" id="1032623"/>
    <lineage>
        <taxon>Bacteria</taxon>
        <taxon>Pseudomonadati</taxon>
        <taxon>Pseudomonadota</taxon>
        <taxon>Gammaproteobacteria</taxon>
        <taxon>Pasteurellales</taxon>
        <taxon>Pasteurellaceae</taxon>
        <taxon>Otariodibacter</taxon>
    </lineage>
</organism>
<dbReference type="RefSeq" id="WP_121123918.1">
    <property type="nucleotide sequence ID" value="NZ_CP016604.1"/>
</dbReference>